<evidence type="ECO:0000256" key="14">
    <source>
        <dbReference type="ARBA" id="ARBA00070775"/>
    </source>
</evidence>
<dbReference type="InterPro" id="IPR017972">
    <property type="entry name" value="Cyt_P450_CS"/>
</dbReference>
<dbReference type="GO" id="GO:0020037">
    <property type="term" value="F:heme binding"/>
    <property type="evidence" value="ECO:0007669"/>
    <property type="project" value="InterPro"/>
</dbReference>
<dbReference type="Pfam" id="PF00067">
    <property type="entry name" value="p450"/>
    <property type="match status" value="1"/>
</dbReference>
<dbReference type="EMBL" id="AP022608">
    <property type="protein sequence ID" value="BBZ19321.1"/>
    <property type="molecule type" value="Genomic_DNA"/>
</dbReference>
<dbReference type="PRINTS" id="PR00385">
    <property type="entry name" value="P450"/>
</dbReference>
<dbReference type="AlphaFoldDB" id="A0A7I7WS02"/>
<dbReference type="PRINTS" id="PR00359">
    <property type="entry name" value="BP450"/>
</dbReference>
<evidence type="ECO:0000256" key="12">
    <source>
        <dbReference type="ARBA" id="ARBA00023221"/>
    </source>
</evidence>
<evidence type="ECO:0000256" key="7">
    <source>
        <dbReference type="ARBA" id="ARBA00023002"/>
    </source>
</evidence>
<dbReference type="GO" id="GO:0006707">
    <property type="term" value="P:cholesterol catabolic process"/>
    <property type="evidence" value="ECO:0007669"/>
    <property type="project" value="TreeGrafter"/>
</dbReference>
<keyword evidence="9 18" id="KW-0503">Monooxygenase</keyword>
<evidence type="ECO:0000256" key="18">
    <source>
        <dbReference type="RuleBase" id="RU000461"/>
    </source>
</evidence>
<name>A0A7I7WS02_MYCGU</name>
<gene>
    <name evidence="19" type="ORF">MGAD_36560</name>
</gene>
<evidence type="ECO:0000256" key="17">
    <source>
        <dbReference type="ARBA" id="ARBA00083909"/>
    </source>
</evidence>
<evidence type="ECO:0000256" key="15">
    <source>
        <dbReference type="ARBA" id="ARBA00079588"/>
    </source>
</evidence>
<dbReference type="GO" id="GO:0008395">
    <property type="term" value="F:steroid hydroxylase activity"/>
    <property type="evidence" value="ECO:0007669"/>
    <property type="project" value="TreeGrafter"/>
</dbReference>
<evidence type="ECO:0000256" key="13">
    <source>
        <dbReference type="ARBA" id="ARBA00049645"/>
    </source>
</evidence>
<keyword evidence="5 18" id="KW-0479">Metal-binding</keyword>
<evidence type="ECO:0000256" key="9">
    <source>
        <dbReference type="ARBA" id="ARBA00023033"/>
    </source>
</evidence>
<evidence type="ECO:0000313" key="19">
    <source>
        <dbReference type="EMBL" id="BBZ19321.1"/>
    </source>
</evidence>
<keyword evidence="12" id="KW-0753">Steroid metabolism</keyword>
<dbReference type="GO" id="GO:0005506">
    <property type="term" value="F:iron ion binding"/>
    <property type="evidence" value="ECO:0007669"/>
    <property type="project" value="InterPro"/>
</dbReference>
<keyword evidence="8 18" id="KW-0408">Iron</keyword>
<comment type="pathway">
    <text evidence="13">Steroid metabolism; cholesterol degradation.</text>
</comment>
<evidence type="ECO:0000256" key="11">
    <source>
        <dbReference type="ARBA" id="ARBA00023166"/>
    </source>
</evidence>
<dbReference type="Gene3D" id="1.10.630.10">
    <property type="entry name" value="Cytochrome P450"/>
    <property type="match status" value="1"/>
</dbReference>
<dbReference type="PANTHER" id="PTHR46696">
    <property type="entry name" value="P450, PUTATIVE (EUROFUNG)-RELATED"/>
    <property type="match status" value="1"/>
</dbReference>
<keyword evidence="10" id="KW-0443">Lipid metabolism</keyword>
<organism evidence="19 20">
    <name type="scientific">Mycolicibacterium gadium</name>
    <name type="common">Mycobacterium gadium</name>
    <dbReference type="NCBI Taxonomy" id="1794"/>
    <lineage>
        <taxon>Bacteria</taxon>
        <taxon>Bacillati</taxon>
        <taxon>Actinomycetota</taxon>
        <taxon>Actinomycetes</taxon>
        <taxon>Mycobacteriales</taxon>
        <taxon>Mycobacteriaceae</taxon>
        <taxon>Mycolicibacterium</taxon>
    </lineage>
</organism>
<dbReference type="InterPro" id="IPR036396">
    <property type="entry name" value="Cyt_P450_sf"/>
</dbReference>
<evidence type="ECO:0000256" key="16">
    <source>
        <dbReference type="ARBA" id="ARBA00082981"/>
    </source>
</evidence>
<dbReference type="RefSeq" id="WP_163688292.1">
    <property type="nucleotide sequence ID" value="NZ_AP022608.1"/>
</dbReference>
<evidence type="ECO:0000256" key="4">
    <source>
        <dbReference type="ARBA" id="ARBA00022617"/>
    </source>
</evidence>
<dbReference type="FunFam" id="1.10.630.10:FF:000018">
    <property type="entry name" value="Cytochrome P450 monooxygenase"/>
    <property type="match status" value="1"/>
</dbReference>
<sequence>MTIALEPTIVDLPTVDYETAPDPGEAHRRLAIALSQGPVVMGAHGPEILSYDLARAALRDHRMCVPEGLGLETQGITSGPIWDRAVSTILSINGPDHDRLRRLVSKAFTPRAVGRLDTVITDIITRLVEPLLPMGKSEIVADIARPYPVPVIAELLGAPSEDAKLFSEWADDFFKLFTWNVAEHEQLILQAWAELDDYIDAMVAERRNSLTDDLISDLIRAEDDGDRLTTPELRMLAAGILMAGTDTTRNQLAAAVDTLCDHPDQWELLAERPELAMTAVEELVRFNPVVFGAMRMTIEDVEFGGVTIRAGTFVMVNTAAGNRDPEVFDDPHRLDITRAGAAPMQTFGAGAHYCLGANLARRELAEALVVMTQRMTNVRRTAPAVWKPLVGITGPAVLPIEFDERR</sequence>
<dbReference type="PROSITE" id="PS00086">
    <property type="entry name" value="CYTOCHROME_P450"/>
    <property type="match status" value="1"/>
</dbReference>
<evidence type="ECO:0000256" key="1">
    <source>
        <dbReference type="ARBA" id="ARBA00001971"/>
    </source>
</evidence>
<evidence type="ECO:0000256" key="10">
    <source>
        <dbReference type="ARBA" id="ARBA00023098"/>
    </source>
</evidence>
<evidence type="ECO:0000256" key="2">
    <source>
        <dbReference type="ARBA" id="ARBA00010617"/>
    </source>
</evidence>
<dbReference type="GO" id="GO:0036199">
    <property type="term" value="F:cholest-4-en-3-one 26-monooxygenase activity"/>
    <property type="evidence" value="ECO:0007669"/>
    <property type="project" value="TreeGrafter"/>
</dbReference>
<proteinExistence type="inferred from homology"/>
<keyword evidence="11" id="KW-1207">Sterol metabolism</keyword>
<evidence type="ECO:0000256" key="8">
    <source>
        <dbReference type="ARBA" id="ARBA00023004"/>
    </source>
</evidence>
<comment type="cofactor">
    <cofactor evidence="1">
        <name>heme</name>
        <dbReference type="ChEBI" id="CHEBI:30413"/>
    </cofactor>
</comment>
<protein>
    <recommendedName>
        <fullName evidence="14">Steroid C26-monooxygenase</fullName>
    </recommendedName>
    <alternativeName>
        <fullName evidence="15">Cholest-4-en-3-one C26-monooxygenase</fullName>
    </alternativeName>
    <alternativeName>
        <fullName evidence="17">Cholesterol C26-monooxygenase</fullName>
    </alternativeName>
    <alternativeName>
        <fullName evidence="16">Steroid C27-monooxygenase</fullName>
    </alternativeName>
</protein>
<dbReference type="InterPro" id="IPR001128">
    <property type="entry name" value="Cyt_P450"/>
</dbReference>
<keyword evidence="4 18" id="KW-0349">Heme</keyword>
<evidence type="ECO:0000256" key="6">
    <source>
        <dbReference type="ARBA" id="ARBA00022963"/>
    </source>
</evidence>
<accession>A0A7I7WS02</accession>
<comment type="similarity">
    <text evidence="2 18">Belongs to the cytochrome P450 family.</text>
</comment>
<evidence type="ECO:0000313" key="20">
    <source>
        <dbReference type="Proteomes" id="UP000466187"/>
    </source>
</evidence>
<dbReference type="Proteomes" id="UP000466187">
    <property type="component" value="Chromosome"/>
</dbReference>
<dbReference type="KEGG" id="mgad:MGAD_36560"/>
<dbReference type="SUPFAM" id="SSF48264">
    <property type="entry name" value="Cytochrome P450"/>
    <property type="match status" value="1"/>
</dbReference>
<keyword evidence="7 18" id="KW-0560">Oxidoreductase</keyword>
<keyword evidence="6" id="KW-0442">Lipid degradation</keyword>
<keyword evidence="3" id="KW-0153">Cholesterol metabolism</keyword>
<reference evidence="19 20" key="1">
    <citation type="journal article" date="2019" name="Emerg. Microbes Infect.">
        <title>Comprehensive subspecies identification of 175 nontuberculous mycobacteria species based on 7547 genomic profiles.</title>
        <authorList>
            <person name="Matsumoto Y."/>
            <person name="Kinjo T."/>
            <person name="Motooka D."/>
            <person name="Nabeya D."/>
            <person name="Jung N."/>
            <person name="Uechi K."/>
            <person name="Horii T."/>
            <person name="Iida T."/>
            <person name="Fujita J."/>
            <person name="Nakamura S."/>
        </authorList>
    </citation>
    <scope>NUCLEOTIDE SEQUENCE [LARGE SCALE GENOMIC DNA]</scope>
    <source>
        <strain evidence="19 20">JCM 12688</strain>
    </source>
</reference>
<evidence type="ECO:0000256" key="3">
    <source>
        <dbReference type="ARBA" id="ARBA00022548"/>
    </source>
</evidence>
<dbReference type="InterPro" id="IPR002397">
    <property type="entry name" value="Cyt_P450_B"/>
</dbReference>
<evidence type="ECO:0000256" key="5">
    <source>
        <dbReference type="ARBA" id="ARBA00022723"/>
    </source>
</evidence>
<dbReference type="PANTHER" id="PTHR46696:SF4">
    <property type="entry name" value="BIOTIN BIOSYNTHESIS CYTOCHROME P450"/>
    <property type="match status" value="1"/>
</dbReference>